<keyword evidence="18" id="KW-1185">Reference proteome</keyword>
<keyword evidence="12" id="KW-0472">Membrane</keyword>
<dbReference type="PROSITE" id="PS51034">
    <property type="entry name" value="ZP_2"/>
    <property type="match status" value="1"/>
</dbReference>
<dbReference type="PANTHER" id="PTHR11576">
    <property type="entry name" value="ZONA PELLUCIDA SPERM-BINDING PROTEIN 3"/>
    <property type="match status" value="1"/>
</dbReference>
<sequence length="644" mass="72909">MKVNSISREVLCLILGIFSSPTLFNSVSASSLLDKRADRPRTAREKNSGKLLVRDALTNTPDLTRQRPAAPVLRIRGRTPARVQPGEDYLSRYSRLPDVSVTCSRSGFVLRVKKNFYGFSAIAEELTLGDTCKSNGVLEPHNDLLFTHALTDCQGEQQVFPDYFAYKYVLHYLPQSHRNSLRYHRVNVGVECRYKREHHVHSLVVSPTSRTLLRKLIRSRSGDFWIQLMDDSWSSPVRSAVYLLGQQVNVQVSTRHHYRGVKLFINSCYAATVNTLSQVSKHSIIDNYGCLRESRINPGASRFRFSRADSVVQFSFGAFQFIEAPDAQVALHCELSVSGGGPSPMQKSCFYSHTDKRWISVFGQDSICDCCDSVCNQTKTKRITHEGLESSDQVLFSDPVTSPFSILPSSTLESIPMAHRHDDVIWFEAKLAKEPQRSYKDFVASVTLISSEEDHDKRQHTSHTSTVEFIEEERKEMEEEKHGDVEIFMAISKSIVGSEKPDLDLMDQLDVASLDWSGDRKMQNTTKGSSYSPKKVQRVEKFLQKDKGSTKTSVMVNETMEEHPDIDESTMGDRQLDELFLLSSFSEEKNSSENKKEGLAFPLLSPFEEKPEFPLGPDELIEQGVVRKLDLAQDSDDYYFSDGI</sequence>
<dbReference type="SMART" id="SM00241">
    <property type="entry name" value="ZP"/>
    <property type="match status" value="1"/>
</dbReference>
<organism evidence="17 18">
    <name type="scientific">Onychostoma macrolepis</name>
    <dbReference type="NCBI Taxonomy" id="369639"/>
    <lineage>
        <taxon>Eukaryota</taxon>
        <taxon>Metazoa</taxon>
        <taxon>Chordata</taxon>
        <taxon>Craniata</taxon>
        <taxon>Vertebrata</taxon>
        <taxon>Euteleostomi</taxon>
        <taxon>Actinopterygii</taxon>
        <taxon>Neopterygii</taxon>
        <taxon>Teleostei</taxon>
        <taxon>Ostariophysi</taxon>
        <taxon>Cypriniformes</taxon>
        <taxon>Cyprinidae</taxon>
        <taxon>Acrossocheilinae</taxon>
        <taxon>Onychostoma</taxon>
    </lineage>
</organism>
<keyword evidence="6" id="KW-0964">Secreted</keyword>
<name>A0A7J6CFR5_9TELE</name>
<dbReference type="InterPro" id="IPR055355">
    <property type="entry name" value="ZP-C"/>
</dbReference>
<evidence type="ECO:0000256" key="13">
    <source>
        <dbReference type="ARBA" id="ARBA00023157"/>
    </source>
</evidence>
<comment type="similarity">
    <text evidence="3">Belongs to the ZP domain family. ZPC subfamily.</text>
</comment>
<dbReference type="AlphaFoldDB" id="A0A7J6CFR5"/>
<dbReference type="InterPro" id="IPR001507">
    <property type="entry name" value="ZP_dom"/>
</dbReference>
<evidence type="ECO:0000256" key="8">
    <source>
        <dbReference type="ARBA" id="ARBA00022685"/>
    </source>
</evidence>
<dbReference type="Pfam" id="PF23344">
    <property type="entry name" value="ZP-N"/>
    <property type="match status" value="1"/>
</dbReference>
<evidence type="ECO:0000313" key="17">
    <source>
        <dbReference type="EMBL" id="KAF4105981.1"/>
    </source>
</evidence>
<comment type="caution">
    <text evidence="17">The sequence shown here is derived from an EMBL/GenBank/DDBJ whole genome shotgun (WGS) entry which is preliminary data.</text>
</comment>
<evidence type="ECO:0000256" key="15">
    <source>
        <dbReference type="ARBA" id="ARBA00030824"/>
    </source>
</evidence>
<dbReference type="GO" id="GO:0005886">
    <property type="term" value="C:plasma membrane"/>
    <property type="evidence" value="ECO:0007669"/>
    <property type="project" value="UniProtKB-SubCell"/>
</dbReference>
<keyword evidence="14" id="KW-0325">Glycoprotein</keyword>
<accession>A0A7J6CFR5</accession>
<keyword evidence="9" id="KW-0812">Transmembrane</keyword>
<gene>
    <name evidence="17" type="ORF">G5714_013643</name>
</gene>
<keyword evidence="8" id="KW-0165">Cleavage on pair of basic residues</keyword>
<feature type="domain" description="ZP" evidence="16">
    <location>
        <begin position="102"/>
        <end position="356"/>
    </location>
</feature>
<dbReference type="Gene3D" id="2.60.40.3210">
    <property type="entry name" value="Zona pellucida, ZP-N domain"/>
    <property type="match status" value="1"/>
</dbReference>
<dbReference type="PANTHER" id="PTHR11576:SF16">
    <property type="entry name" value="ZONA PELLUCIDA SPERM-BINDING PROTEIN 3"/>
    <property type="match status" value="1"/>
</dbReference>
<protein>
    <recommendedName>
        <fullName evidence="4">Zona pellucida sperm-binding protein 3</fullName>
    </recommendedName>
    <alternativeName>
        <fullName evidence="15">Zona pellucida glycoprotein 3</fullName>
    </alternativeName>
</protein>
<keyword evidence="5" id="KW-1003">Cell membrane</keyword>
<dbReference type="GO" id="GO:0035803">
    <property type="term" value="P:egg coat formation"/>
    <property type="evidence" value="ECO:0007669"/>
    <property type="project" value="TreeGrafter"/>
</dbReference>
<comment type="subcellular location">
    <subcellularLocation>
        <location evidence="1">Cell membrane</location>
        <topology evidence="1">Single-pass type I membrane protein</topology>
    </subcellularLocation>
    <subcellularLocation>
        <location evidence="2">Secreted</location>
        <location evidence="2">Extracellular space</location>
        <location evidence="2">Extracellular matrix</location>
    </subcellularLocation>
</comment>
<evidence type="ECO:0000256" key="14">
    <source>
        <dbReference type="ARBA" id="ARBA00023180"/>
    </source>
</evidence>
<dbReference type="InterPro" id="IPR055356">
    <property type="entry name" value="ZP-N"/>
</dbReference>
<dbReference type="GO" id="GO:0032190">
    <property type="term" value="F:acrosin binding"/>
    <property type="evidence" value="ECO:0007669"/>
    <property type="project" value="TreeGrafter"/>
</dbReference>
<dbReference type="OrthoDB" id="8961289at2759"/>
<evidence type="ECO:0000256" key="12">
    <source>
        <dbReference type="ARBA" id="ARBA00023136"/>
    </source>
</evidence>
<evidence type="ECO:0000256" key="2">
    <source>
        <dbReference type="ARBA" id="ARBA00004498"/>
    </source>
</evidence>
<keyword evidence="7" id="KW-0272">Extracellular matrix</keyword>
<keyword evidence="13" id="KW-1015">Disulfide bond</keyword>
<evidence type="ECO:0000256" key="5">
    <source>
        <dbReference type="ARBA" id="ARBA00022475"/>
    </source>
</evidence>
<proteinExistence type="inferred from homology"/>
<dbReference type="InterPro" id="IPR042235">
    <property type="entry name" value="ZP-C_dom"/>
</dbReference>
<evidence type="ECO:0000313" key="18">
    <source>
        <dbReference type="Proteomes" id="UP000579812"/>
    </source>
</evidence>
<dbReference type="GO" id="GO:0031012">
    <property type="term" value="C:extracellular matrix"/>
    <property type="evidence" value="ECO:0007669"/>
    <property type="project" value="TreeGrafter"/>
</dbReference>
<evidence type="ECO:0000256" key="4">
    <source>
        <dbReference type="ARBA" id="ARBA00017980"/>
    </source>
</evidence>
<evidence type="ECO:0000256" key="6">
    <source>
        <dbReference type="ARBA" id="ARBA00022525"/>
    </source>
</evidence>
<evidence type="ECO:0000256" key="7">
    <source>
        <dbReference type="ARBA" id="ARBA00022530"/>
    </source>
</evidence>
<dbReference type="FunFam" id="2.60.40.4100:FF:000002">
    <property type="entry name" value="Zona pellucida sperm-binding protein 3"/>
    <property type="match status" value="1"/>
</dbReference>
<dbReference type="GO" id="GO:2000344">
    <property type="term" value="P:positive regulation of acrosome reaction"/>
    <property type="evidence" value="ECO:0007669"/>
    <property type="project" value="TreeGrafter"/>
</dbReference>
<evidence type="ECO:0000259" key="16">
    <source>
        <dbReference type="PROSITE" id="PS51034"/>
    </source>
</evidence>
<dbReference type="Pfam" id="PF00100">
    <property type="entry name" value="Zona_pellucida"/>
    <property type="match status" value="1"/>
</dbReference>
<evidence type="ECO:0000256" key="10">
    <source>
        <dbReference type="ARBA" id="ARBA00022729"/>
    </source>
</evidence>
<dbReference type="Proteomes" id="UP000579812">
    <property type="component" value="Unassembled WGS sequence"/>
</dbReference>
<dbReference type="GO" id="GO:0007339">
    <property type="term" value="P:binding of sperm to zona pellucida"/>
    <property type="evidence" value="ECO:0007669"/>
    <property type="project" value="TreeGrafter"/>
</dbReference>
<keyword evidence="11" id="KW-1133">Transmembrane helix</keyword>
<keyword evidence="10" id="KW-0732">Signal</keyword>
<evidence type="ECO:0000256" key="1">
    <source>
        <dbReference type="ARBA" id="ARBA00004251"/>
    </source>
</evidence>
<dbReference type="FunFam" id="2.60.40.3210:FF:000001">
    <property type="entry name" value="Zona pellucida sperm-binding protein 3"/>
    <property type="match status" value="1"/>
</dbReference>
<reference evidence="17 18" key="1">
    <citation type="submission" date="2020-04" db="EMBL/GenBank/DDBJ databases">
        <title>Chromosome-level genome assembly of a cyprinid fish Onychostoma macrolepis by integration of Nanopore Sequencing, Bionano and Hi-C technology.</title>
        <authorList>
            <person name="Wang D."/>
        </authorList>
    </citation>
    <scope>NUCLEOTIDE SEQUENCE [LARGE SCALE GENOMIC DNA]</scope>
    <source>
        <strain evidence="17">SWU-2019</strain>
        <tissue evidence="17">Muscle</tissue>
    </source>
</reference>
<evidence type="ECO:0000256" key="3">
    <source>
        <dbReference type="ARBA" id="ARBA00006735"/>
    </source>
</evidence>
<evidence type="ECO:0000256" key="9">
    <source>
        <dbReference type="ARBA" id="ARBA00022692"/>
    </source>
</evidence>
<dbReference type="Gene3D" id="2.60.40.4100">
    <property type="entry name" value="Zona pellucida, ZP-C domain"/>
    <property type="match status" value="1"/>
</dbReference>
<dbReference type="EMBL" id="JAAMOB010000013">
    <property type="protein sequence ID" value="KAF4105981.1"/>
    <property type="molecule type" value="Genomic_DNA"/>
</dbReference>
<evidence type="ECO:0000256" key="11">
    <source>
        <dbReference type="ARBA" id="ARBA00022989"/>
    </source>
</evidence>